<gene>
    <name evidence="2" type="ORF">ASNO1_48510</name>
</gene>
<dbReference type="EMBL" id="BTTX01000004">
    <property type="protein sequence ID" value="GMU08598.1"/>
    <property type="molecule type" value="Genomic_DNA"/>
</dbReference>
<keyword evidence="3" id="KW-1185">Reference proteome</keyword>
<feature type="compositionally biased region" description="Basic and acidic residues" evidence="1">
    <location>
        <begin position="1"/>
        <end position="29"/>
    </location>
</feature>
<protein>
    <submittedName>
        <fullName evidence="2">Uncharacterized protein</fullName>
    </submittedName>
</protein>
<evidence type="ECO:0000256" key="1">
    <source>
        <dbReference type="SAM" id="MobiDB-lite"/>
    </source>
</evidence>
<name>A0ABQ6QX45_9BACT</name>
<reference evidence="2 3" key="1">
    <citation type="journal article" date="2024" name="Arch. Microbiol.">
        <title>Corallococcus caeni sp. nov., a novel myxobacterium isolated from activated sludge.</title>
        <authorList>
            <person name="Tomita S."/>
            <person name="Nakai R."/>
            <person name="Kuroda K."/>
            <person name="Kurashita H."/>
            <person name="Hatamoto M."/>
            <person name="Yamaguchi T."/>
            <person name="Narihiro T."/>
        </authorList>
    </citation>
    <scope>NUCLEOTIDE SEQUENCE [LARGE SCALE GENOMIC DNA]</scope>
    <source>
        <strain evidence="2 3">NO1</strain>
    </source>
</reference>
<accession>A0ABQ6QX45</accession>
<organism evidence="2 3">
    <name type="scientific">Corallococcus caeni</name>
    <dbReference type="NCBI Taxonomy" id="3082388"/>
    <lineage>
        <taxon>Bacteria</taxon>
        <taxon>Pseudomonadati</taxon>
        <taxon>Myxococcota</taxon>
        <taxon>Myxococcia</taxon>
        <taxon>Myxococcales</taxon>
        <taxon>Cystobacterineae</taxon>
        <taxon>Myxococcaceae</taxon>
        <taxon>Corallococcus</taxon>
    </lineage>
</organism>
<feature type="region of interest" description="Disordered" evidence="1">
    <location>
        <begin position="1"/>
        <end position="30"/>
    </location>
</feature>
<sequence>MQQREQEVRQDDQQERSEHGEQDQPRDDLALPTALNLGVRILEVGAVLTEAGIGSIAALAQEVAAPLRW</sequence>
<proteinExistence type="predicted"/>
<evidence type="ECO:0000313" key="3">
    <source>
        <dbReference type="Proteomes" id="UP001342631"/>
    </source>
</evidence>
<dbReference type="RefSeq" id="WP_338279352.1">
    <property type="nucleotide sequence ID" value="NZ_BTTX01000004.1"/>
</dbReference>
<evidence type="ECO:0000313" key="2">
    <source>
        <dbReference type="EMBL" id="GMU08598.1"/>
    </source>
</evidence>
<dbReference type="Proteomes" id="UP001342631">
    <property type="component" value="Unassembled WGS sequence"/>
</dbReference>
<comment type="caution">
    <text evidence="2">The sequence shown here is derived from an EMBL/GenBank/DDBJ whole genome shotgun (WGS) entry which is preliminary data.</text>
</comment>